<proteinExistence type="predicted"/>
<dbReference type="GO" id="GO:0005886">
    <property type="term" value="C:plasma membrane"/>
    <property type="evidence" value="ECO:0007669"/>
    <property type="project" value="UniProtKB-SubCell"/>
</dbReference>
<name>A0A2A2TFY8_9CYAN</name>
<dbReference type="PANTHER" id="PTHR39083">
    <property type="entry name" value="CYCLIC DI-GMP-BINDING PROTEIN"/>
    <property type="match status" value="1"/>
</dbReference>
<dbReference type="Pfam" id="PF03170">
    <property type="entry name" value="BcsB"/>
    <property type="match status" value="1"/>
</dbReference>
<comment type="subcellular location">
    <subcellularLocation>
        <location evidence="1">Cell membrane</location>
        <topology evidence="1">Single-pass membrane protein</topology>
    </subcellularLocation>
</comment>
<protein>
    <submittedName>
        <fullName evidence="8">Cellulose synthase</fullName>
    </submittedName>
</protein>
<dbReference type="PANTHER" id="PTHR39083:SF1">
    <property type="entry name" value="CYCLIC DI-GMP-BINDING PROTEIN"/>
    <property type="match status" value="1"/>
</dbReference>
<dbReference type="RefSeq" id="WP_095723142.1">
    <property type="nucleotide sequence ID" value="NZ_NTFS01000226.1"/>
</dbReference>
<evidence type="ECO:0000256" key="6">
    <source>
        <dbReference type="SAM" id="MobiDB-lite"/>
    </source>
</evidence>
<dbReference type="InterPro" id="IPR018513">
    <property type="entry name" value="Cell_synthase_bac"/>
</dbReference>
<gene>
    <name evidence="8" type="ORF">CK510_18715</name>
</gene>
<feature type="region of interest" description="Disordered" evidence="6">
    <location>
        <begin position="45"/>
        <end position="73"/>
    </location>
</feature>
<comment type="caution">
    <text evidence="8">The sequence shown here is derived from an EMBL/GenBank/DDBJ whole genome shotgun (WGS) entry which is preliminary data.</text>
</comment>
<reference evidence="8 9" key="1">
    <citation type="submission" date="2017-08" db="EMBL/GenBank/DDBJ databases">
        <title>Draft genome sequence of filamentous cyanobacterium Calothrix elsteri CCALA 953.</title>
        <authorList>
            <person name="Gagunashvili A.N."/>
            <person name="Elster J."/>
            <person name="Andresson O.S."/>
        </authorList>
    </citation>
    <scope>NUCLEOTIDE SEQUENCE [LARGE SCALE GENOMIC DNA]</scope>
    <source>
        <strain evidence="8 9">CCALA 953</strain>
    </source>
</reference>
<keyword evidence="9" id="KW-1185">Reference proteome</keyword>
<evidence type="ECO:0000256" key="7">
    <source>
        <dbReference type="SAM" id="Phobius"/>
    </source>
</evidence>
<evidence type="ECO:0000256" key="1">
    <source>
        <dbReference type="ARBA" id="ARBA00004162"/>
    </source>
</evidence>
<evidence type="ECO:0000313" key="8">
    <source>
        <dbReference type="EMBL" id="PAX52555.1"/>
    </source>
</evidence>
<evidence type="ECO:0000256" key="2">
    <source>
        <dbReference type="ARBA" id="ARBA00022475"/>
    </source>
</evidence>
<evidence type="ECO:0000256" key="5">
    <source>
        <dbReference type="ARBA" id="ARBA00023136"/>
    </source>
</evidence>
<dbReference type="AlphaFoldDB" id="A0A2A2TFY8"/>
<dbReference type="EMBL" id="NTFS01000226">
    <property type="protein sequence ID" value="PAX52555.1"/>
    <property type="molecule type" value="Genomic_DNA"/>
</dbReference>
<feature type="compositionally biased region" description="Basic and acidic residues" evidence="6">
    <location>
        <begin position="54"/>
        <end position="67"/>
    </location>
</feature>
<keyword evidence="5 7" id="KW-0472">Membrane</keyword>
<sequence length="794" mass="88086">MKQLFLLSQISKKAFVLTFCFLLFPNSFPSARAIANAEKDTLLIAQATTPTPTKKPETDTKSEEKDTTTNPKTLNTYNLEFNRSPIVGNRMRLRGIYSEARLGFTRPRGWKIDKQTGNVQALIRFQHSPSLYASRSNLTVLVNGTSVGSSPLNRKQSQVGQLLVNIPQNLIQDYNDLTVVAQQNNHPECSDPNSPDLWTEILPDSKITFKYQKQPLALNFSRYPYPILDNLGLEPSKIAYLQPKQVSESWLTAAGRFQAALGRSADFRPIETRMVTSVASVKDDERLVIIGTPSEQPGLADLKDLPLKISGGRVLDGSNNPVPEDRGVLIFSSSKKDKDKEDGTPILIVTGNSAKGVEKAARYLTQPDLRKMGTGQVVYADQIKDSTTPGVRQWPRYLPESNTFQLKELKTSTNGEAFNDVTVRGAGAPAVEIDFRALPDDNFLRGSSMNLMYSYGPQINPRTSAVQVFLDGNFIGGARLTNESGESRKSLKVDLPANLVKPDSKLQVFFRMNAREAFDKQRCVQPPDQQLTGTVHSDSSFDLKRETSVQLPDLNLLKFGYPFAAPQDLSRTAVVISKNPSVTDILTMLELSERLGRLSQSDAIKLDVYTAETLPETVKKEDNLVAIGVVSQFPLPDALNNSPGINLTQMFSRTSADGNVQTPQDSQGMIKQVVSPWNRDRVVLALTAQTETGLEKVRQVLNQDPWFFQLKQDTVLISSDKKDPVAYDPDAYQLTFSQSAPRVSRVEETTLLSKLSRLIQDNWLLLPLGIVGVSLLLYGIAQIYLKRLSAGERK</sequence>
<feature type="transmembrane region" description="Helical" evidence="7">
    <location>
        <begin position="763"/>
        <end position="785"/>
    </location>
</feature>
<dbReference type="Proteomes" id="UP000218238">
    <property type="component" value="Unassembled WGS sequence"/>
</dbReference>
<keyword evidence="4 7" id="KW-1133">Transmembrane helix</keyword>
<keyword evidence="3 7" id="KW-0812">Transmembrane</keyword>
<dbReference type="OrthoDB" id="440118at2"/>
<keyword evidence="2" id="KW-1003">Cell membrane</keyword>
<dbReference type="Gene3D" id="2.60.120.260">
    <property type="entry name" value="Galactose-binding domain-like"/>
    <property type="match status" value="2"/>
</dbReference>
<organism evidence="8 9">
    <name type="scientific">Brunnivagina elsteri CCALA 953</name>
    <dbReference type="NCBI Taxonomy" id="987040"/>
    <lineage>
        <taxon>Bacteria</taxon>
        <taxon>Bacillati</taxon>
        <taxon>Cyanobacteriota</taxon>
        <taxon>Cyanophyceae</taxon>
        <taxon>Nostocales</taxon>
        <taxon>Calotrichaceae</taxon>
        <taxon>Brunnivagina</taxon>
    </lineage>
</organism>
<evidence type="ECO:0000313" key="9">
    <source>
        <dbReference type="Proteomes" id="UP000218238"/>
    </source>
</evidence>
<dbReference type="GO" id="GO:0006011">
    <property type="term" value="P:UDP-alpha-D-glucose metabolic process"/>
    <property type="evidence" value="ECO:0007669"/>
    <property type="project" value="InterPro"/>
</dbReference>
<evidence type="ECO:0000256" key="3">
    <source>
        <dbReference type="ARBA" id="ARBA00022692"/>
    </source>
</evidence>
<evidence type="ECO:0000256" key="4">
    <source>
        <dbReference type="ARBA" id="ARBA00022989"/>
    </source>
</evidence>
<accession>A0A2A2TFY8</accession>